<gene>
    <name evidence="1" type="ORF">glysoja_048405</name>
</gene>
<evidence type="ECO:0000313" key="1">
    <source>
        <dbReference type="EMBL" id="KHN35756.1"/>
    </source>
</evidence>
<dbReference type="PANTHER" id="PTHR36039:SF2">
    <property type="entry name" value="RNA LIGASE_CYCLIC NUCLEOTIDE PHOSPHODIESTERASE FAMILY PROTEIN"/>
    <property type="match status" value="1"/>
</dbReference>
<dbReference type="PANTHER" id="PTHR36039">
    <property type="match status" value="1"/>
</dbReference>
<protein>
    <submittedName>
        <fullName evidence="1">Putative glutamate dehydrogenase 3</fullName>
        <ecNumber evidence="1">1.4.1.3</ecNumber>
    </submittedName>
</protein>
<keyword evidence="1" id="KW-0560">Oxidoreductase</keyword>
<dbReference type="AlphaFoldDB" id="A0A0B2RMN7"/>
<dbReference type="GO" id="GO:0004353">
    <property type="term" value="F:glutamate dehydrogenase [NAD(P)+] activity"/>
    <property type="evidence" value="ECO:0007669"/>
    <property type="project" value="UniProtKB-EC"/>
</dbReference>
<dbReference type="Proteomes" id="UP000053555">
    <property type="component" value="Unassembled WGS sequence"/>
</dbReference>
<accession>A0A0B2RMN7</accession>
<organism evidence="1">
    <name type="scientific">Glycine soja</name>
    <name type="common">Wild soybean</name>
    <dbReference type="NCBI Taxonomy" id="3848"/>
    <lineage>
        <taxon>Eukaryota</taxon>
        <taxon>Viridiplantae</taxon>
        <taxon>Streptophyta</taxon>
        <taxon>Embryophyta</taxon>
        <taxon>Tracheophyta</taxon>
        <taxon>Spermatophyta</taxon>
        <taxon>Magnoliopsida</taxon>
        <taxon>eudicotyledons</taxon>
        <taxon>Gunneridae</taxon>
        <taxon>Pentapetalae</taxon>
        <taxon>rosids</taxon>
        <taxon>fabids</taxon>
        <taxon>Fabales</taxon>
        <taxon>Fabaceae</taxon>
        <taxon>Papilionoideae</taxon>
        <taxon>50 kb inversion clade</taxon>
        <taxon>NPAAA clade</taxon>
        <taxon>indigoferoid/millettioid clade</taxon>
        <taxon>Phaseoleae</taxon>
        <taxon>Glycine</taxon>
        <taxon>Glycine subgen. Soja</taxon>
    </lineage>
</organism>
<name>A0A0B2RMN7_GLYSO</name>
<dbReference type="EMBL" id="KN648013">
    <property type="protein sequence ID" value="KHN35756.1"/>
    <property type="molecule type" value="Genomic_DNA"/>
</dbReference>
<dbReference type="EC" id="1.4.1.3" evidence="1"/>
<sequence length="193" mass="21035">MPKAFSLLRELKIPISGYAMDIALVQFSLVREIFSFVLGNNSRGTMNALAGTNRNFKLASRLLGLDSKLEKSLLIPFREIKATPTVKGSEEYGILYLAEPLDACTKLTSKASGNSAGIKIHAVFVSKASGEILILNAGLTNVEIWIIPTFENSMVYHGNFIYFPASYVCGAGHLFLRPQASHKKRKASSSSCS</sequence>
<reference evidence="1" key="1">
    <citation type="submission" date="2014-07" db="EMBL/GenBank/DDBJ databases">
        <title>Identification of a novel salt tolerance gene in wild soybean by whole-genome sequencing.</title>
        <authorList>
            <person name="Lam H.-M."/>
            <person name="Qi X."/>
            <person name="Li M.-W."/>
            <person name="Liu X."/>
            <person name="Xie M."/>
            <person name="Ni M."/>
            <person name="Xu X."/>
        </authorList>
    </citation>
    <scope>NUCLEOTIDE SEQUENCE [LARGE SCALE GENOMIC DNA]</scope>
    <source>
        <tissue evidence="1">Root</tissue>
    </source>
</reference>
<proteinExistence type="predicted"/>